<keyword evidence="9" id="KW-0234">DNA repair</keyword>
<dbReference type="RefSeq" id="WP_380579955.1">
    <property type="nucleotide sequence ID" value="NZ_JBHSQJ010000013.1"/>
</dbReference>
<evidence type="ECO:0000259" key="16">
    <source>
        <dbReference type="PROSITE" id="PS51068"/>
    </source>
</evidence>
<dbReference type="SUPFAM" id="SSF81624">
    <property type="entry name" value="N-terminal domain of MutM-like DNA repair proteins"/>
    <property type="match status" value="1"/>
</dbReference>
<gene>
    <name evidence="17" type="ORF">ACFP3V_04565</name>
</gene>
<keyword evidence="7" id="KW-0862">Zinc</keyword>
<sequence>MPEGDSLFKLAAELRPALAGARLTRAELRVPALATADLTGRTVTEVLPRGKHLLMRLDDGWTLHSHQKMDGRWRLFRHGEPWRGGAAHQIRAVLGTASHTAVGYRLPVLNLVRTDEESTLVGHLGPDLLDPAWGPEHAEEAVRRLAAEPERPIGDALLDQRNLAGIGNVYRVELCFLRGMAPWRPVGDAPDLRRTVDLAHRLLFANRLRHGHVTTGDLRPGRRNWVYGRAHQPCLRCGTLIRRQAPTDGGDDRVTYWCPHCQPE</sequence>
<organism evidence="17 18">
    <name type="scientific">Streptacidiphilus monticola</name>
    <dbReference type="NCBI Taxonomy" id="2161674"/>
    <lineage>
        <taxon>Bacteria</taxon>
        <taxon>Bacillati</taxon>
        <taxon>Actinomycetota</taxon>
        <taxon>Actinomycetes</taxon>
        <taxon>Kitasatosporales</taxon>
        <taxon>Streptomycetaceae</taxon>
        <taxon>Streptacidiphilus</taxon>
    </lineage>
</organism>
<dbReference type="PANTHER" id="PTHR42697">
    <property type="entry name" value="ENDONUCLEASE 8"/>
    <property type="match status" value="1"/>
</dbReference>
<comment type="similarity">
    <text evidence="1">Belongs to the FPG family.</text>
</comment>
<dbReference type="Proteomes" id="UP001596174">
    <property type="component" value="Unassembled WGS sequence"/>
</dbReference>
<protein>
    <recommendedName>
        <fullName evidence="2">DNA-(apurinic or apyrimidinic site) lyase</fullName>
        <ecNumber evidence="2">4.2.99.18</ecNumber>
    </recommendedName>
</protein>
<proteinExistence type="inferred from homology"/>
<evidence type="ECO:0000256" key="4">
    <source>
        <dbReference type="ARBA" id="ARBA00022763"/>
    </source>
</evidence>
<accession>A0ABW1FX74</accession>
<reference evidence="18" key="1">
    <citation type="journal article" date="2019" name="Int. J. Syst. Evol. Microbiol.">
        <title>The Global Catalogue of Microorganisms (GCM) 10K type strain sequencing project: providing services to taxonomists for standard genome sequencing and annotation.</title>
        <authorList>
            <consortium name="The Broad Institute Genomics Platform"/>
            <consortium name="The Broad Institute Genome Sequencing Center for Infectious Disease"/>
            <person name="Wu L."/>
            <person name="Ma J."/>
        </authorList>
    </citation>
    <scope>NUCLEOTIDE SEQUENCE [LARGE SCALE GENOMIC DNA]</scope>
    <source>
        <strain evidence="18">JCM 4816</strain>
    </source>
</reference>
<evidence type="ECO:0000256" key="12">
    <source>
        <dbReference type="ARBA" id="ARBA00023295"/>
    </source>
</evidence>
<dbReference type="PROSITE" id="PS01242">
    <property type="entry name" value="ZF_FPG_1"/>
    <property type="match status" value="1"/>
</dbReference>
<keyword evidence="3" id="KW-0479">Metal-binding</keyword>
<evidence type="ECO:0000259" key="15">
    <source>
        <dbReference type="PROSITE" id="PS51066"/>
    </source>
</evidence>
<evidence type="ECO:0000313" key="18">
    <source>
        <dbReference type="Proteomes" id="UP001596174"/>
    </source>
</evidence>
<dbReference type="SMART" id="SM00898">
    <property type="entry name" value="Fapy_DNA_glyco"/>
    <property type="match status" value="1"/>
</dbReference>
<dbReference type="EMBL" id="JBHSQJ010000013">
    <property type="protein sequence ID" value="MFC5906492.1"/>
    <property type="molecule type" value="Genomic_DNA"/>
</dbReference>
<dbReference type="PROSITE" id="PS51066">
    <property type="entry name" value="ZF_FPG_2"/>
    <property type="match status" value="1"/>
</dbReference>
<evidence type="ECO:0000256" key="9">
    <source>
        <dbReference type="ARBA" id="ARBA00023204"/>
    </source>
</evidence>
<keyword evidence="4" id="KW-0227">DNA damage</keyword>
<keyword evidence="12" id="KW-0326">Glycosidase</keyword>
<dbReference type="SUPFAM" id="SSF46946">
    <property type="entry name" value="S13-like H2TH domain"/>
    <property type="match status" value="1"/>
</dbReference>
<evidence type="ECO:0000256" key="13">
    <source>
        <dbReference type="ARBA" id="ARBA00044632"/>
    </source>
</evidence>
<evidence type="ECO:0000256" key="7">
    <source>
        <dbReference type="ARBA" id="ARBA00022833"/>
    </source>
</evidence>
<dbReference type="Gene3D" id="3.20.190.10">
    <property type="entry name" value="MutM-like, N-terminal"/>
    <property type="match status" value="1"/>
</dbReference>
<evidence type="ECO:0000256" key="6">
    <source>
        <dbReference type="ARBA" id="ARBA00022801"/>
    </source>
</evidence>
<evidence type="ECO:0000256" key="11">
    <source>
        <dbReference type="ARBA" id="ARBA00023268"/>
    </source>
</evidence>
<evidence type="ECO:0000313" key="17">
    <source>
        <dbReference type="EMBL" id="MFC5906492.1"/>
    </source>
</evidence>
<dbReference type="PROSITE" id="PS51068">
    <property type="entry name" value="FPG_CAT"/>
    <property type="match status" value="1"/>
</dbReference>
<feature type="domain" description="FPG-type" evidence="15">
    <location>
        <begin position="225"/>
        <end position="263"/>
    </location>
</feature>
<dbReference type="InterPro" id="IPR015886">
    <property type="entry name" value="H2TH_FPG"/>
</dbReference>
<dbReference type="Gene3D" id="1.10.8.50">
    <property type="match status" value="1"/>
</dbReference>
<dbReference type="CDD" id="cd08971">
    <property type="entry name" value="AcNei2_N"/>
    <property type="match status" value="1"/>
</dbReference>
<dbReference type="InterPro" id="IPR015887">
    <property type="entry name" value="DNA_glyclase_Znf_dom_DNA_BS"/>
</dbReference>
<dbReference type="PANTHER" id="PTHR42697:SF1">
    <property type="entry name" value="ENDONUCLEASE 8"/>
    <property type="match status" value="1"/>
</dbReference>
<keyword evidence="5 14" id="KW-0863">Zinc-finger</keyword>
<keyword evidence="10" id="KW-0456">Lyase</keyword>
<evidence type="ECO:0000256" key="8">
    <source>
        <dbReference type="ARBA" id="ARBA00023125"/>
    </source>
</evidence>
<dbReference type="Pfam" id="PF01149">
    <property type="entry name" value="Fapy_DNA_glyco"/>
    <property type="match status" value="1"/>
</dbReference>
<evidence type="ECO:0000256" key="1">
    <source>
        <dbReference type="ARBA" id="ARBA00009409"/>
    </source>
</evidence>
<dbReference type="InterPro" id="IPR012319">
    <property type="entry name" value="FPG_cat"/>
</dbReference>
<keyword evidence="11" id="KW-0511">Multifunctional enzyme</keyword>
<feature type="domain" description="Formamidopyrimidine-DNA glycosylase catalytic" evidence="16">
    <location>
        <begin position="2"/>
        <end position="103"/>
    </location>
</feature>
<keyword evidence="6" id="KW-0378">Hydrolase</keyword>
<evidence type="ECO:0000256" key="10">
    <source>
        <dbReference type="ARBA" id="ARBA00023239"/>
    </source>
</evidence>
<comment type="catalytic activity">
    <reaction evidence="13">
        <text>2'-deoxyribonucleotide-(2'-deoxyribose 5'-phosphate)-2'-deoxyribonucleotide-DNA = a 3'-end 2'-deoxyribonucleotide-(2,3-dehydro-2,3-deoxyribose 5'-phosphate)-DNA + a 5'-end 5'-phospho-2'-deoxyribonucleoside-DNA + H(+)</text>
        <dbReference type="Rhea" id="RHEA:66592"/>
        <dbReference type="Rhea" id="RHEA-COMP:13180"/>
        <dbReference type="Rhea" id="RHEA-COMP:16897"/>
        <dbReference type="Rhea" id="RHEA-COMP:17067"/>
        <dbReference type="ChEBI" id="CHEBI:15378"/>
        <dbReference type="ChEBI" id="CHEBI:136412"/>
        <dbReference type="ChEBI" id="CHEBI:157695"/>
        <dbReference type="ChEBI" id="CHEBI:167181"/>
        <dbReference type="EC" id="4.2.99.18"/>
    </reaction>
</comment>
<name>A0ABW1FX74_9ACTN</name>
<comment type="caution">
    <text evidence="17">The sequence shown here is derived from an EMBL/GenBank/DDBJ whole genome shotgun (WGS) entry which is preliminary data.</text>
</comment>
<dbReference type="InterPro" id="IPR035937">
    <property type="entry name" value="FPG_N"/>
</dbReference>
<dbReference type="SMART" id="SM01232">
    <property type="entry name" value="H2TH"/>
    <property type="match status" value="1"/>
</dbReference>
<evidence type="ECO:0000256" key="5">
    <source>
        <dbReference type="ARBA" id="ARBA00022771"/>
    </source>
</evidence>
<keyword evidence="18" id="KW-1185">Reference proteome</keyword>
<dbReference type="InterPro" id="IPR010979">
    <property type="entry name" value="Ribosomal_uS13-like_H2TH"/>
</dbReference>
<dbReference type="InterPro" id="IPR044090">
    <property type="entry name" value="Nei2_N"/>
</dbReference>
<evidence type="ECO:0000256" key="14">
    <source>
        <dbReference type="PROSITE-ProRule" id="PRU00391"/>
    </source>
</evidence>
<dbReference type="InterPro" id="IPR000214">
    <property type="entry name" value="Znf_DNA_glyclase/AP_lyase"/>
</dbReference>
<evidence type="ECO:0000256" key="2">
    <source>
        <dbReference type="ARBA" id="ARBA00012720"/>
    </source>
</evidence>
<keyword evidence="8" id="KW-0238">DNA-binding</keyword>
<dbReference type="SUPFAM" id="SSF57716">
    <property type="entry name" value="Glucocorticoid receptor-like (DNA-binding domain)"/>
    <property type="match status" value="1"/>
</dbReference>
<evidence type="ECO:0000256" key="3">
    <source>
        <dbReference type="ARBA" id="ARBA00022723"/>
    </source>
</evidence>
<dbReference type="EC" id="4.2.99.18" evidence="2"/>